<dbReference type="GO" id="GO:0005768">
    <property type="term" value="C:endosome"/>
    <property type="evidence" value="ECO:0007669"/>
    <property type="project" value="UniProtKB-ARBA"/>
</dbReference>
<sequence length="146" mass="16595">MGQFYRVQVGIQSPEAITTTRTILRRFNDFLKLLSEVSLQKAFPKKNLPPAPPKRLLRMKSRMLLEEVGRILFSCFLWRVKGRGRREMQEELALVRGLWNEPRCPGGDFNVDPPLGGGSFTCCGGLVGRKIPSKLGWTTFFLLRLG</sequence>
<dbReference type="GO" id="GO:0035091">
    <property type="term" value="F:phosphatidylinositol binding"/>
    <property type="evidence" value="ECO:0007669"/>
    <property type="project" value="InterPro"/>
</dbReference>
<dbReference type="AlphaFoldDB" id="A0A438DKF0"/>
<dbReference type="PROSITE" id="PS50195">
    <property type="entry name" value="PX"/>
    <property type="match status" value="1"/>
</dbReference>
<protein>
    <submittedName>
        <fullName evidence="2">PX domain-containing protein EREL1</fullName>
    </submittedName>
</protein>
<accession>A0A438DKF0</accession>
<dbReference type="GO" id="GO:0016020">
    <property type="term" value="C:membrane"/>
    <property type="evidence" value="ECO:0007669"/>
    <property type="project" value="UniProtKB-ARBA"/>
</dbReference>
<dbReference type="Gene3D" id="3.30.1520.10">
    <property type="entry name" value="Phox-like domain"/>
    <property type="match status" value="1"/>
</dbReference>
<dbReference type="InterPro" id="IPR036871">
    <property type="entry name" value="PX_dom_sf"/>
</dbReference>
<feature type="domain" description="PX" evidence="1">
    <location>
        <begin position="1"/>
        <end position="146"/>
    </location>
</feature>
<comment type="caution">
    <text evidence="2">The sequence shown here is derived from an EMBL/GenBank/DDBJ whole genome shotgun (WGS) entry which is preliminary data.</text>
</comment>
<dbReference type="EMBL" id="QGNW01001591">
    <property type="protein sequence ID" value="RVW35889.1"/>
    <property type="molecule type" value="Genomic_DNA"/>
</dbReference>
<evidence type="ECO:0000313" key="3">
    <source>
        <dbReference type="Proteomes" id="UP000288805"/>
    </source>
</evidence>
<reference evidence="2 3" key="1">
    <citation type="journal article" date="2018" name="PLoS Genet.">
        <title>Population sequencing reveals clonal diversity and ancestral inbreeding in the grapevine cultivar Chardonnay.</title>
        <authorList>
            <person name="Roach M.J."/>
            <person name="Johnson D.L."/>
            <person name="Bohlmann J."/>
            <person name="van Vuuren H.J."/>
            <person name="Jones S.J."/>
            <person name="Pretorius I.S."/>
            <person name="Schmidt S.A."/>
            <person name="Borneman A.R."/>
        </authorList>
    </citation>
    <scope>NUCLEOTIDE SEQUENCE [LARGE SCALE GENOMIC DNA]</scope>
    <source>
        <strain evidence="3">cv. Chardonnay</strain>
        <tissue evidence="2">Leaf</tissue>
    </source>
</reference>
<dbReference type="Proteomes" id="UP000288805">
    <property type="component" value="Unassembled WGS sequence"/>
</dbReference>
<dbReference type="Pfam" id="PF00787">
    <property type="entry name" value="PX"/>
    <property type="match status" value="1"/>
</dbReference>
<dbReference type="InterPro" id="IPR001683">
    <property type="entry name" value="PX_dom"/>
</dbReference>
<organism evidence="2 3">
    <name type="scientific">Vitis vinifera</name>
    <name type="common">Grape</name>
    <dbReference type="NCBI Taxonomy" id="29760"/>
    <lineage>
        <taxon>Eukaryota</taxon>
        <taxon>Viridiplantae</taxon>
        <taxon>Streptophyta</taxon>
        <taxon>Embryophyta</taxon>
        <taxon>Tracheophyta</taxon>
        <taxon>Spermatophyta</taxon>
        <taxon>Magnoliopsida</taxon>
        <taxon>eudicotyledons</taxon>
        <taxon>Gunneridae</taxon>
        <taxon>Pentapetalae</taxon>
        <taxon>rosids</taxon>
        <taxon>Vitales</taxon>
        <taxon>Vitaceae</taxon>
        <taxon>Viteae</taxon>
        <taxon>Vitis</taxon>
    </lineage>
</organism>
<dbReference type="GO" id="GO:0015031">
    <property type="term" value="P:protein transport"/>
    <property type="evidence" value="ECO:0007669"/>
    <property type="project" value="InterPro"/>
</dbReference>
<dbReference type="SUPFAM" id="SSF64268">
    <property type="entry name" value="PX domain"/>
    <property type="match status" value="1"/>
</dbReference>
<name>A0A438DKF0_VITVI</name>
<dbReference type="PANTHER" id="PTHR46856">
    <property type="entry name" value="PX DOMAIN-CONTAINING PROTEIN EREL1-RELATED"/>
    <property type="match status" value="1"/>
</dbReference>
<evidence type="ECO:0000259" key="1">
    <source>
        <dbReference type="PROSITE" id="PS50195"/>
    </source>
</evidence>
<dbReference type="InterPro" id="IPR044588">
    <property type="entry name" value="EREX-like"/>
</dbReference>
<dbReference type="PANTHER" id="PTHR46856:SF3">
    <property type="entry name" value="PX DOMAIN-CONTAINING PROTEIN EREX"/>
    <property type="match status" value="1"/>
</dbReference>
<gene>
    <name evidence="2" type="primary">EREL1_0</name>
    <name evidence="2" type="ORF">CK203_084609</name>
</gene>
<evidence type="ECO:0000313" key="2">
    <source>
        <dbReference type="EMBL" id="RVW35889.1"/>
    </source>
</evidence>
<proteinExistence type="predicted"/>